<dbReference type="GeneID" id="55535369"/>
<organism evidence="1 2">
    <name type="scientific">Paraburkholderia hospita</name>
    <dbReference type="NCBI Taxonomy" id="169430"/>
    <lineage>
        <taxon>Bacteria</taxon>
        <taxon>Pseudomonadati</taxon>
        <taxon>Pseudomonadota</taxon>
        <taxon>Betaproteobacteria</taxon>
        <taxon>Burkholderiales</taxon>
        <taxon>Burkholderiaceae</taxon>
        <taxon>Paraburkholderia</taxon>
    </lineage>
</organism>
<dbReference type="EMBL" id="CP026108">
    <property type="protein sequence ID" value="AUT75454.1"/>
    <property type="molecule type" value="Genomic_DNA"/>
</dbReference>
<gene>
    <name evidence="1" type="ORF">C2L64_44500</name>
</gene>
<protein>
    <submittedName>
        <fullName evidence="1">Uncharacterized protein</fullName>
    </submittedName>
</protein>
<sequence>MIRSGDVFAIRTSGGDAYFQYVKKSVLMGSLIRVLPGVFADAPTDFESLVAIETNFWIFFPAGAALSRGIVRKIGRYAIPDHSKDVPVFRAGVVDPAVGKVVDWWLWDGEKEWRVGSITDEQRKLPIRGSWNDTMLIKRIEEGWLPENDPS</sequence>
<accession>A0AAN1JLZ3</accession>
<reference evidence="1 2" key="1">
    <citation type="submission" date="2018-01" db="EMBL/GenBank/DDBJ databases">
        <title>Species boundaries and ecological features among Paraburkholderia terrae DSMZ17804T, P. hospita DSMZ17164T and P. caribensis DSMZ13236T.</title>
        <authorList>
            <person name="Pratama A.A."/>
        </authorList>
    </citation>
    <scope>NUCLEOTIDE SEQUENCE [LARGE SCALE GENOMIC DNA]</scope>
    <source>
        <strain evidence="1 2">DSM 17164</strain>
    </source>
</reference>
<evidence type="ECO:0000313" key="1">
    <source>
        <dbReference type="EMBL" id="AUT75454.1"/>
    </source>
</evidence>
<dbReference type="KEGG" id="phs:C2L64_44500"/>
<name>A0AAN1JLZ3_9BURK</name>
<dbReference type="AlphaFoldDB" id="A0AAN1JLZ3"/>
<dbReference type="Proteomes" id="UP000236649">
    <property type="component" value="Chromosome 4"/>
</dbReference>
<evidence type="ECO:0000313" key="2">
    <source>
        <dbReference type="Proteomes" id="UP000236649"/>
    </source>
</evidence>
<dbReference type="RefSeq" id="WP_094296835.1">
    <property type="nucleotide sequence ID" value="NZ_CP026108.1"/>
</dbReference>
<proteinExistence type="predicted"/>